<dbReference type="STRING" id="139825.A0A401G7D4"/>
<dbReference type="GeneID" id="38774980"/>
<comment type="caution">
    <text evidence="2">The sequence shown here is derived from an EMBL/GenBank/DDBJ whole genome shotgun (WGS) entry which is preliminary data.</text>
</comment>
<sequence>MVRVPSAAKKKAQQTKEQKSQARLHRKELWCSIDAERENYNGAIVRLAQGHAKSRPWVAMQLYSGGKLLAAARRKNLYNAVLHDRALKRKEQGLTGSGREALISLSQEVSMSNWKNLLKDEEERILAQLESSRQEKAAIKKMPMKKVAYDIEKTMSRIDPELLGLSQRTGCQYLSFVMRSDVTDNWTTRTSTTSKVTEACMQLFKNTPEEMAMKIEAYLTTRLAGVIKATGGKRSEVRAAITKGFHDILLSKGSINKDDLPSMAWAHYEKLVCTYGVELRGWTEPGPVCNPGDFKTIHQLEHLHAALQGDEPICHWVELDDTMWEARKEARRISILNGTMKQCKSRGGITKSGRGKGPCSAETIDDEDGGEEMPASMPENVEGSAGRSGVMN</sequence>
<evidence type="ECO:0000256" key="1">
    <source>
        <dbReference type="SAM" id="MobiDB-lite"/>
    </source>
</evidence>
<dbReference type="OrthoDB" id="3253416at2759"/>
<dbReference type="Proteomes" id="UP000287166">
    <property type="component" value="Unassembled WGS sequence"/>
</dbReference>
<proteinExistence type="predicted"/>
<dbReference type="InParanoid" id="A0A401G7D4"/>
<evidence type="ECO:0000313" key="2">
    <source>
        <dbReference type="EMBL" id="GBE78063.1"/>
    </source>
</evidence>
<name>A0A401G7D4_9APHY</name>
<reference evidence="2 3" key="1">
    <citation type="journal article" date="2018" name="Sci. Rep.">
        <title>Genome sequence of the cauliflower mushroom Sparassis crispa (Hanabiratake) and its association with beneficial usage.</title>
        <authorList>
            <person name="Kiyama R."/>
            <person name="Furutani Y."/>
            <person name="Kawaguchi K."/>
            <person name="Nakanishi T."/>
        </authorList>
    </citation>
    <scope>NUCLEOTIDE SEQUENCE [LARGE SCALE GENOMIC DNA]</scope>
</reference>
<accession>A0A401G7D4</accession>
<feature type="region of interest" description="Disordered" evidence="1">
    <location>
        <begin position="344"/>
        <end position="392"/>
    </location>
</feature>
<evidence type="ECO:0000313" key="3">
    <source>
        <dbReference type="Proteomes" id="UP000287166"/>
    </source>
</evidence>
<dbReference type="RefSeq" id="XP_027608976.1">
    <property type="nucleotide sequence ID" value="XM_027753175.1"/>
</dbReference>
<keyword evidence="3" id="KW-1185">Reference proteome</keyword>
<dbReference type="AlphaFoldDB" id="A0A401G7D4"/>
<gene>
    <name evidence="2" type="ORF">SCP_0109450</name>
</gene>
<organism evidence="2 3">
    <name type="scientific">Sparassis crispa</name>
    <dbReference type="NCBI Taxonomy" id="139825"/>
    <lineage>
        <taxon>Eukaryota</taxon>
        <taxon>Fungi</taxon>
        <taxon>Dikarya</taxon>
        <taxon>Basidiomycota</taxon>
        <taxon>Agaricomycotina</taxon>
        <taxon>Agaricomycetes</taxon>
        <taxon>Polyporales</taxon>
        <taxon>Sparassidaceae</taxon>
        <taxon>Sparassis</taxon>
    </lineage>
</organism>
<dbReference type="EMBL" id="BFAD01000001">
    <property type="protein sequence ID" value="GBE78063.1"/>
    <property type="molecule type" value="Genomic_DNA"/>
</dbReference>
<protein>
    <submittedName>
        <fullName evidence="2">Uncharacterized protein</fullName>
    </submittedName>
</protein>
<feature type="region of interest" description="Disordered" evidence="1">
    <location>
        <begin position="1"/>
        <end position="21"/>
    </location>
</feature>